<evidence type="ECO:0000313" key="1">
    <source>
        <dbReference type="EMBL" id="MFC7219691.1"/>
    </source>
</evidence>
<reference evidence="2" key="1">
    <citation type="journal article" date="2019" name="Int. J. Syst. Evol. Microbiol.">
        <title>The Global Catalogue of Microorganisms (GCM) 10K type strain sequencing project: providing services to taxonomists for standard genome sequencing and annotation.</title>
        <authorList>
            <consortium name="The Broad Institute Genomics Platform"/>
            <consortium name="The Broad Institute Genome Sequencing Center for Infectious Disease"/>
            <person name="Wu L."/>
            <person name="Ma J."/>
        </authorList>
    </citation>
    <scope>NUCLEOTIDE SEQUENCE [LARGE SCALE GENOMIC DNA]</scope>
    <source>
        <strain evidence="2">CGMCC 1.13681</strain>
    </source>
</reference>
<dbReference type="InterPro" id="IPR015315">
    <property type="entry name" value="DUF1963"/>
</dbReference>
<dbReference type="InterPro" id="IPR035948">
    <property type="entry name" value="YwqG-like_sf"/>
</dbReference>
<organism evidence="1 2">
    <name type="scientific">Streptomyces polyrhachis</name>
    <dbReference type="NCBI Taxonomy" id="1282885"/>
    <lineage>
        <taxon>Bacteria</taxon>
        <taxon>Bacillati</taxon>
        <taxon>Actinomycetota</taxon>
        <taxon>Actinomycetes</taxon>
        <taxon>Kitasatosporales</taxon>
        <taxon>Streptomycetaceae</taxon>
        <taxon>Streptomyces</taxon>
    </lineage>
</organism>
<proteinExistence type="predicted"/>
<dbReference type="EMBL" id="JBHSZO010000023">
    <property type="protein sequence ID" value="MFC7219691.1"/>
    <property type="molecule type" value="Genomic_DNA"/>
</dbReference>
<comment type="caution">
    <text evidence="1">The sequence shown here is derived from an EMBL/GenBank/DDBJ whole genome shotgun (WGS) entry which is preliminary data.</text>
</comment>
<name>A0ABW2GIX4_9ACTN</name>
<gene>
    <name evidence="1" type="ORF">ACFQLX_16200</name>
</gene>
<evidence type="ECO:0000313" key="2">
    <source>
        <dbReference type="Proteomes" id="UP001596413"/>
    </source>
</evidence>
<dbReference type="Proteomes" id="UP001596413">
    <property type="component" value="Unassembled WGS sequence"/>
</dbReference>
<dbReference type="RefSeq" id="WP_386415662.1">
    <property type="nucleotide sequence ID" value="NZ_JBHSZO010000023.1"/>
</dbReference>
<keyword evidence="2" id="KW-1185">Reference proteome</keyword>
<dbReference type="SUPFAM" id="SSF103032">
    <property type="entry name" value="Hypothetical protein YwqG"/>
    <property type="match status" value="1"/>
</dbReference>
<dbReference type="Gene3D" id="2.30.320.10">
    <property type="entry name" value="YwqG-like"/>
    <property type="match status" value="1"/>
</dbReference>
<dbReference type="Pfam" id="PF09234">
    <property type="entry name" value="DUF1963"/>
    <property type="match status" value="1"/>
</dbReference>
<protein>
    <submittedName>
        <fullName evidence="1">DUF1963 domain-containing protein</fullName>
    </submittedName>
</protein>
<sequence>MTILMTYGGPGEPEGLVTRIGGIPMAPAGTAWPHCATCDGPMQFLAQIVLADLDRLMDRGSKQADGVMAIFMCQNDPGMCDEWSPIVGGNRALLFPADGLTPMSAPALGENDEGVLRLGAVSAVTLVPSPAADYFSAREEWAGRSGNELRNVLGQLGGQADWLQGDETPLCPTCTHPMDLVAQFEEGPDHSTAMNFGGCGTAFAFTCAPCVQAAFLWQC</sequence>
<accession>A0ABW2GIX4</accession>